<evidence type="ECO:0000313" key="4">
    <source>
        <dbReference type="Proteomes" id="UP000309038"/>
    </source>
</evidence>
<feature type="transmembrane region" description="Helical" evidence="1">
    <location>
        <begin position="78"/>
        <end position="97"/>
    </location>
</feature>
<comment type="caution">
    <text evidence="3">The sequence shown here is derived from an EMBL/GenBank/DDBJ whole genome shotgun (WGS) entry which is preliminary data.</text>
</comment>
<proteinExistence type="predicted"/>
<dbReference type="Pfam" id="PF20151">
    <property type="entry name" value="DUF6533"/>
    <property type="match status" value="1"/>
</dbReference>
<evidence type="ECO:0000313" key="3">
    <source>
        <dbReference type="EMBL" id="THG97319.1"/>
    </source>
</evidence>
<organism evidence="3 4">
    <name type="scientific">Hermanssonia centrifuga</name>
    <dbReference type="NCBI Taxonomy" id="98765"/>
    <lineage>
        <taxon>Eukaryota</taxon>
        <taxon>Fungi</taxon>
        <taxon>Dikarya</taxon>
        <taxon>Basidiomycota</taxon>
        <taxon>Agaricomycotina</taxon>
        <taxon>Agaricomycetes</taxon>
        <taxon>Polyporales</taxon>
        <taxon>Meruliaceae</taxon>
        <taxon>Hermanssonia</taxon>
    </lineage>
</organism>
<feature type="domain" description="DUF6533" evidence="2">
    <location>
        <begin position="6"/>
        <end position="50"/>
    </location>
</feature>
<feature type="transmembrane region" description="Helical" evidence="1">
    <location>
        <begin position="104"/>
        <end position="126"/>
    </location>
</feature>
<accession>A0A4S4KKY7</accession>
<dbReference type="InterPro" id="IPR045340">
    <property type="entry name" value="DUF6533"/>
</dbReference>
<evidence type="ECO:0000259" key="2">
    <source>
        <dbReference type="Pfam" id="PF20151"/>
    </source>
</evidence>
<feature type="transmembrane region" description="Helical" evidence="1">
    <location>
        <begin position="34"/>
        <end position="58"/>
    </location>
</feature>
<keyword evidence="1" id="KW-0812">Transmembrane</keyword>
<gene>
    <name evidence="3" type="ORF">EW026_g4656</name>
</gene>
<keyword evidence="1" id="KW-1133">Transmembrane helix</keyword>
<dbReference type="Proteomes" id="UP000309038">
    <property type="component" value="Unassembled WGS sequence"/>
</dbReference>
<reference evidence="3 4" key="1">
    <citation type="submission" date="2019-02" db="EMBL/GenBank/DDBJ databases">
        <title>Genome sequencing of the rare red list fungi Phlebia centrifuga.</title>
        <authorList>
            <person name="Buettner E."/>
            <person name="Kellner H."/>
        </authorList>
    </citation>
    <scope>NUCLEOTIDE SEQUENCE [LARGE SCALE GENOMIC DNA]</scope>
    <source>
        <strain evidence="3 4">DSM 108282</strain>
    </source>
</reference>
<sequence length="129" mass="14709">MAAKMFSLASCVMLFYDILITFGDEVEKIWRQRFTGATVLWFLNRYIPPLGYIVVIVSFQDPSWGPSACNRFVLYPEALKIVTSFTIGVIFILRLYAIYSRSRVILIGFALLLFAEIALKIVSLSASYF</sequence>
<protein>
    <recommendedName>
        <fullName evidence="2">DUF6533 domain-containing protein</fullName>
    </recommendedName>
</protein>
<evidence type="ECO:0000256" key="1">
    <source>
        <dbReference type="SAM" id="Phobius"/>
    </source>
</evidence>
<dbReference type="EMBL" id="SGPJ01000175">
    <property type="protein sequence ID" value="THG97319.1"/>
    <property type="molecule type" value="Genomic_DNA"/>
</dbReference>
<keyword evidence="4" id="KW-1185">Reference proteome</keyword>
<keyword evidence="1" id="KW-0472">Membrane</keyword>
<name>A0A4S4KKY7_9APHY</name>
<dbReference type="AlphaFoldDB" id="A0A4S4KKY7"/>